<dbReference type="AlphaFoldDB" id="A0A7W3QJ44"/>
<feature type="transmembrane region" description="Helical" evidence="1">
    <location>
        <begin position="20"/>
        <end position="42"/>
    </location>
</feature>
<comment type="caution">
    <text evidence="2">The sequence shown here is derived from an EMBL/GenBank/DDBJ whole genome shotgun (WGS) entry which is preliminary data.</text>
</comment>
<accession>A0A7W3QJ44</accession>
<reference evidence="2 3" key="1">
    <citation type="submission" date="2020-08" db="EMBL/GenBank/DDBJ databases">
        <title>Genomic Encyclopedia of Type Strains, Phase IV (KMG-IV): sequencing the most valuable type-strain genomes for metagenomic binning, comparative biology and taxonomic classification.</title>
        <authorList>
            <person name="Goeker M."/>
        </authorList>
    </citation>
    <scope>NUCLEOTIDE SEQUENCE [LARGE SCALE GENOMIC DNA]</scope>
    <source>
        <strain evidence="2 3">DSM 44197</strain>
    </source>
</reference>
<keyword evidence="1" id="KW-0812">Transmembrane</keyword>
<dbReference type="Proteomes" id="UP000572680">
    <property type="component" value="Unassembled WGS sequence"/>
</dbReference>
<keyword evidence="1" id="KW-0472">Membrane</keyword>
<proteinExistence type="predicted"/>
<protein>
    <submittedName>
        <fullName evidence="2">Uncharacterized protein</fullName>
    </submittedName>
</protein>
<gene>
    <name evidence="2" type="ORF">HNR61_000151</name>
</gene>
<name>A0A7W3QJ44_ACTNM</name>
<evidence type="ECO:0000256" key="1">
    <source>
        <dbReference type="SAM" id="Phobius"/>
    </source>
</evidence>
<dbReference type="EMBL" id="JACJIA010000001">
    <property type="protein sequence ID" value="MBA8948553.1"/>
    <property type="molecule type" value="Genomic_DNA"/>
</dbReference>
<dbReference type="RefSeq" id="WP_182841171.1">
    <property type="nucleotide sequence ID" value="NZ_BAAALP010000030.1"/>
</dbReference>
<keyword evidence="1" id="KW-1133">Transmembrane helix</keyword>
<keyword evidence="3" id="KW-1185">Reference proteome</keyword>
<organism evidence="2 3">
    <name type="scientific">Actinomadura namibiensis</name>
    <dbReference type="NCBI Taxonomy" id="182080"/>
    <lineage>
        <taxon>Bacteria</taxon>
        <taxon>Bacillati</taxon>
        <taxon>Actinomycetota</taxon>
        <taxon>Actinomycetes</taxon>
        <taxon>Streptosporangiales</taxon>
        <taxon>Thermomonosporaceae</taxon>
        <taxon>Actinomadura</taxon>
    </lineage>
</organism>
<evidence type="ECO:0000313" key="2">
    <source>
        <dbReference type="EMBL" id="MBA8948553.1"/>
    </source>
</evidence>
<evidence type="ECO:0000313" key="3">
    <source>
        <dbReference type="Proteomes" id="UP000572680"/>
    </source>
</evidence>
<sequence>MDLEIRTRREMAKSDRGEGAVSYIAVIILIAAILGAIAVSGIGQKIANGIGTGIDRVTSTQPKAS</sequence>